<dbReference type="EMBL" id="CP042243">
    <property type="protein sequence ID" value="QEK13132.1"/>
    <property type="molecule type" value="Genomic_DNA"/>
</dbReference>
<dbReference type="Pfam" id="PF11208">
    <property type="entry name" value="DUF2992"/>
    <property type="match status" value="1"/>
</dbReference>
<name>A0A5C0SGP3_CRATE</name>
<dbReference type="PIRSF" id="PIRSF021328">
    <property type="entry name" value="UCP021328"/>
    <property type="match status" value="1"/>
</dbReference>
<dbReference type="KEGG" id="crs:FQB35_12820"/>
<dbReference type="Proteomes" id="UP000324646">
    <property type="component" value="Chromosome"/>
</dbReference>
<evidence type="ECO:0000313" key="2">
    <source>
        <dbReference type="EMBL" id="QEK13132.1"/>
    </source>
</evidence>
<dbReference type="AlphaFoldDB" id="A0A5C0SGP3"/>
<dbReference type="RefSeq" id="WP_148810304.1">
    <property type="nucleotide sequence ID" value="NZ_CP042243.1"/>
</dbReference>
<keyword evidence="3" id="KW-1185">Reference proteome</keyword>
<sequence>MKISSKLTVLFEEPFWIGIYERTYNGKYEVSRIVFGSEPKDYEVYEFILKEFNNIKFSSPISTNKKKDKKINPKRLQRKIKKELKNKGVGTKAQIAIKLQYESNKIEKKKISKERKIEEQRRKFQMKQQKKKAKHRGH</sequence>
<dbReference type="OrthoDB" id="4570726at2"/>
<accession>A0A5C0SGP3</accession>
<organism evidence="2 3">
    <name type="scientific">Crassaminicella thermophila</name>
    <dbReference type="NCBI Taxonomy" id="2599308"/>
    <lineage>
        <taxon>Bacteria</taxon>
        <taxon>Bacillati</taxon>
        <taxon>Bacillota</taxon>
        <taxon>Clostridia</taxon>
        <taxon>Eubacteriales</taxon>
        <taxon>Clostridiaceae</taxon>
        <taxon>Crassaminicella</taxon>
    </lineage>
</organism>
<feature type="compositionally biased region" description="Basic residues" evidence="1">
    <location>
        <begin position="123"/>
        <end position="138"/>
    </location>
</feature>
<gene>
    <name evidence="2" type="ORF">FQB35_12820</name>
</gene>
<evidence type="ECO:0000256" key="1">
    <source>
        <dbReference type="SAM" id="MobiDB-lite"/>
    </source>
</evidence>
<proteinExistence type="predicted"/>
<dbReference type="InterPro" id="IPR016787">
    <property type="entry name" value="UCP021328"/>
</dbReference>
<protein>
    <submittedName>
        <fullName evidence="2">DUF2992 family protein</fullName>
    </submittedName>
</protein>
<evidence type="ECO:0000313" key="3">
    <source>
        <dbReference type="Proteomes" id="UP000324646"/>
    </source>
</evidence>
<feature type="region of interest" description="Disordered" evidence="1">
    <location>
        <begin position="110"/>
        <end position="138"/>
    </location>
</feature>
<reference evidence="2 3" key="1">
    <citation type="submission" date="2019-07" db="EMBL/GenBank/DDBJ databases">
        <title>Complete genome of Crassaminicella thermophila SY095.</title>
        <authorList>
            <person name="Li X."/>
        </authorList>
    </citation>
    <scope>NUCLEOTIDE SEQUENCE [LARGE SCALE GENOMIC DNA]</scope>
    <source>
        <strain evidence="2 3">SY095</strain>
    </source>
</reference>